<evidence type="ECO:0000256" key="4">
    <source>
        <dbReference type="ARBA" id="ARBA00022729"/>
    </source>
</evidence>
<dbReference type="Proteomes" id="UP000694865">
    <property type="component" value="Unplaced"/>
</dbReference>
<evidence type="ECO:0000256" key="12">
    <source>
        <dbReference type="SAM" id="MobiDB-lite"/>
    </source>
</evidence>
<evidence type="ECO:0000256" key="2">
    <source>
        <dbReference type="ARBA" id="ARBA00007343"/>
    </source>
</evidence>
<dbReference type="InterPro" id="IPR000203">
    <property type="entry name" value="GPS"/>
</dbReference>
<feature type="transmembrane region" description="Helical" evidence="13">
    <location>
        <begin position="861"/>
        <end position="879"/>
    </location>
</feature>
<dbReference type="SUPFAM" id="SSF111418">
    <property type="entry name" value="Hormone receptor domain"/>
    <property type="match status" value="1"/>
</dbReference>
<proteinExistence type="inferred from homology"/>
<feature type="transmembrane region" description="Helical" evidence="13">
    <location>
        <begin position="820"/>
        <end position="840"/>
    </location>
</feature>
<feature type="domain" description="Pentraxin (PTX)" evidence="17">
    <location>
        <begin position="97"/>
        <end position="301"/>
    </location>
</feature>
<feature type="transmembrane region" description="Helical" evidence="13">
    <location>
        <begin position="973"/>
        <end position="995"/>
    </location>
</feature>
<reference evidence="19" key="1">
    <citation type="submission" date="2025-08" db="UniProtKB">
        <authorList>
            <consortium name="RefSeq"/>
        </authorList>
    </citation>
    <scope>IDENTIFICATION</scope>
    <source>
        <tissue evidence="19">Testes</tissue>
    </source>
</reference>
<evidence type="ECO:0000256" key="9">
    <source>
        <dbReference type="ARBA" id="ARBA00023170"/>
    </source>
</evidence>
<evidence type="ECO:0000259" key="16">
    <source>
        <dbReference type="PROSITE" id="PS50261"/>
    </source>
</evidence>
<dbReference type="PROSITE" id="PS50221">
    <property type="entry name" value="GAIN_B"/>
    <property type="match status" value="1"/>
</dbReference>
<dbReference type="PROSITE" id="PS50227">
    <property type="entry name" value="G_PROTEIN_RECEP_F2_3"/>
    <property type="match status" value="1"/>
</dbReference>
<feature type="transmembrane region" description="Helical" evidence="13">
    <location>
        <begin position="946"/>
        <end position="967"/>
    </location>
</feature>
<keyword evidence="9" id="KW-0675">Receptor</keyword>
<dbReference type="InterPro" id="IPR036445">
    <property type="entry name" value="GPCR_2_extracell_dom_sf"/>
</dbReference>
<evidence type="ECO:0000256" key="8">
    <source>
        <dbReference type="ARBA" id="ARBA00023157"/>
    </source>
</evidence>
<evidence type="ECO:0000259" key="15">
    <source>
        <dbReference type="PROSITE" id="PS50227"/>
    </source>
</evidence>
<dbReference type="InterPro" id="IPR001759">
    <property type="entry name" value="PTX_dom"/>
</dbReference>
<dbReference type="Gene3D" id="1.20.1070.10">
    <property type="entry name" value="Rhodopsin 7-helix transmembrane proteins"/>
    <property type="match status" value="1"/>
</dbReference>
<dbReference type="InterPro" id="IPR013320">
    <property type="entry name" value="ConA-like_dom_sf"/>
</dbReference>
<evidence type="ECO:0000259" key="17">
    <source>
        <dbReference type="PROSITE" id="PS51828"/>
    </source>
</evidence>
<dbReference type="PANTHER" id="PTHR12011">
    <property type="entry name" value="ADHESION G-PROTEIN COUPLED RECEPTOR"/>
    <property type="match status" value="1"/>
</dbReference>
<feature type="transmembrane region" description="Helical" evidence="13">
    <location>
        <begin position="757"/>
        <end position="780"/>
    </location>
</feature>
<evidence type="ECO:0000256" key="6">
    <source>
        <dbReference type="ARBA" id="ARBA00023040"/>
    </source>
</evidence>
<dbReference type="InterPro" id="IPR001879">
    <property type="entry name" value="GPCR_2_extracellular_dom"/>
</dbReference>
<name>A0ABM0LZ81_SACKO</name>
<feature type="domain" description="G-protein coupled receptors family 2 profile 2" evidence="16">
    <location>
        <begin position="752"/>
        <end position="994"/>
    </location>
</feature>
<evidence type="ECO:0000256" key="11">
    <source>
        <dbReference type="PROSITE-ProRule" id="PRU01172"/>
    </source>
</evidence>
<dbReference type="PANTHER" id="PTHR12011:SF470">
    <property type="entry name" value="ADHESION G PROTEIN-COUPLED RECEPTOR L2-LIKE"/>
    <property type="match status" value="1"/>
</dbReference>
<keyword evidence="5 13" id="KW-1133">Transmembrane helix</keyword>
<dbReference type="GeneID" id="102808121"/>
<dbReference type="InterPro" id="IPR000832">
    <property type="entry name" value="GPCR_2_secretin-like"/>
</dbReference>
<evidence type="ECO:0000256" key="3">
    <source>
        <dbReference type="ARBA" id="ARBA00022692"/>
    </source>
</evidence>
<dbReference type="Gene3D" id="2.60.120.200">
    <property type="match status" value="1"/>
</dbReference>
<dbReference type="InterPro" id="IPR046338">
    <property type="entry name" value="GAIN_dom_sf"/>
</dbReference>
<dbReference type="Pfam" id="PF00002">
    <property type="entry name" value="7tm_2"/>
    <property type="match status" value="1"/>
</dbReference>
<dbReference type="RefSeq" id="XP_006813072.1">
    <property type="nucleotide sequence ID" value="XM_006813009.1"/>
</dbReference>
<feature type="region of interest" description="Disordered" evidence="12">
    <location>
        <begin position="1023"/>
        <end position="1057"/>
    </location>
</feature>
<gene>
    <name evidence="19" type="primary">LOC102808121</name>
</gene>
<organism evidence="18 19">
    <name type="scientific">Saccoglossus kowalevskii</name>
    <name type="common">Acorn worm</name>
    <dbReference type="NCBI Taxonomy" id="10224"/>
    <lineage>
        <taxon>Eukaryota</taxon>
        <taxon>Metazoa</taxon>
        <taxon>Hemichordata</taxon>
        <taxon>Enteropneusta</taxon>
        <taxon>Harrimaniidae</taxon>
        <taxon>Saccoglossus</taxon>
    </lineage>
</organism>
<feature type="transmembrane region" description="Helical" evidence="13">
    <location>
        <begin position="899"/>
        <end position="925"/>
    </location>
</feature>
<evidence type="ECO:0000256" key="5">
    <source>
        <dbReference type="ARBA" id="ARBA00022989"/>
    </source>
</evidence>
<feature type="domain" description="G-protein coupled receptors family 2 profile 1" evidence="15">
    <location>
        <begin position="304"/>
        <end position="392"/>
    </location>
</feature>
<comment type="caution">
    <text evidence="11">Lacks conserved residue(s) required for the propagation of feature annotation.</text>
</comment>
<keyword evidence="7 13" id="KW-0472">Membrane</keyword>
<evidence type="ECO:0000256" key="10">
    <source>
        <dbReference type="ARBA" id="ARBA00023224"/>
    </source>
</evidence>
<dbReference type="Pfam" id="PF02793">
    <property type="entry name" value="HRM"/>
    <property type="match status" value="1"/>
</dbReference>
<dbReference type="Pfam" id="PF01825">
    <property type="entry name" value="GPS"/>
    <property type="match status" value="1"/>
</dbReference>
<keyword evidence="6" id="KW-0297">G-protein coupled receptor</keyword>
<protein>
    <submittedName>
        <fullName evidence="19">Latrophilin-2-like</fullName>
    </submittedName>
</protein>
<feature type="compositionally biased region" description="Low complexity" evidence="12">
    <location>
        <begin position="1025"/>
        <end position="1035"/>
    </location>
</feature>
<dbReference type="PROSITE" id="PS51828">
    <property type="entry name" value="PTX_2"/>
    <property type="match status" value="1"/>
</dbReference>
<feature type="compositionally biased region" description="Polar residues" evidence="12">
    <location>
        <begin position="1045"/>
        <end position="1054"/>
    </location>
</feature>
<evidence type="ECO:0000256" key="1">
    <source>
        <dbReference type="ARBA" id="ARBA00004141"/>
    </source>
</evidence>
<keyword evidence="4" id="KW-0732">Signal</keyword>
<dbReference type="SMART" id="SM00159">
    <property type="entry name" value="PTX"/>
    <property type="match status" value="1"/>
</dbReference>
<evidence type="ECO:0000256" key="7">
    <source>
        <dbReference type="ARBA" id="ARBA00023136"/>
    </source>
</evidence>
<feature type="domain" description="GAIN-B" evidence="14">
    <location>
        <begin position="551"/>
        <end position="744"/>
    </location>
</feature>
<evidence type="ECO:0000256" key="13">
    <source>
        <dbReference type="SAM" id="Phobius"/>
    </source>
</evidence>
<dbReference type="Gene3D" id="2.60.220.50">
    <property type="match status" value="1"/>
</dbReference>
<keyword evidence="8" id="KW-1015">Disulfide bond</keyword>
<comment type="similarity">
    <text evidence="2">Belongs to the G-protein coupled receptor 2 family. Adhesion G-protein coupled receptor (ADGR) subfamily.</text>
</comment>
<dbReference type="Gene3D" id="4.10.1240.10">
    <property type="entry name" value="GPCR, family 2, extracellular hormone receptor domain"/>
    <property type="match status" value="1"/>
</dbReference>
<accession>A0ABM0LZ81</accession>
<dbReference type="SUPFAM" id="SSF49899">
    <property type="entry name" value="Concanavalin A-like lectins/glucanases"/>
    <property type="match status" value="1"/>
</dbReference>
<keyword evidence="3 13" id="KW-0812">Transmembrane</keyword>
<evidence type="ECO:0000313" key="19">
    <source>
        <dbReference type="RefSeq" id="XP_006813072.1"/>
    </source>
</evidence>
<evidence type="ECO:0000259" key="14">
    <source>
        <dbReference type="PROSITE" id="PS50221"/>
    </source>
</evidence>
<dbReference type="SMART" id="SM00303">
    <property type="entry name" value="GPS"/>
    <property type="match status" value="1"/>
</dbReference>
<dbReference type="InterPro" id="IPR057244">
    <property type="entry name" value="GAIN_B"/>
</dbReference>
<evidence type="ECO:0000313" key="18">
    <source>
        <dbReference type="Proteomes" id="UP000694865"/>
    </source>
</evidence>
<keyword evidence="18" id="KW-1185">Reference proteome</keyword>
<keyword evidence="10" id="KW-0807">Transducer</keyword>
<dbReference type="PROSITE" id="PS50261">
    <property type="entry name" value="G_PROTEIN_RECEP_F2_4"/>
    <property type="match status" value="1"/>
</dbReference>
<dbReference type="InterPro" id="IPR017981">
    <property type="entry name" value="GPCR_2-like_7TM"/>
</dbReference>
<dbReference type="PRINTS" id="PR00895">
    <property type="entry name" value="PENTAXIN"/>
</dbReference>
<feature type="transmembrane region" description="Helical" evidence="13">
    <location>
        <begin position="792"/>
        <end position="808"/>
    </location>
</feature>
<dbReference type="Pfam" id="PF00354">
    <property type="entry name" value="Pentaxin"/>
    <property type="match status" value="1"/>
</dbReference>
<comment type="subcellular location">
    <subcellularLocation>
        <location evidence="1">Membrane</location>
        <topology evidence="1">Multi-pass membrane protein</topology>
    </subcellularLocation>
</comment>
<sequence>MSICRTKSANDIDADASPSGVRDINPVYAINEMIFSELNLIYNQHSINIECGDLPHSNANKIDHDLQKSTRYLTSAAPLENRVAWGTLPTRTDTKATNSRLEFQDVEQVGYALLLGKTFPELTAFTASMWVRTKHTNNRAVYMSYKAEGKTRIMIESEKSTTKLFVGDESVRAPIDLDKNFKWHHMVFTWTNQEGVWSAHLDGQRILEGRGLSSGIVIPDSGEFVLGQAPRMAKTLEFNTTLKYIGDLSHVNIWSYAMNDSEIQSLTEDCTFMECGDAVQWVDFRSGTRGSMKLRWPSGIFASGCDNENYDLACDIHCSHTIGPQCHLNIASNIEWPRTPAGEMVSMPCPKRSHKENEDDPKRYGNRTCSFIPGAINGKWETPYIAECASQSQLDLQNEINVTFNRANYNMSHVLTYAHKLDNYTKSRKTNPIDLSIDIACFAAIMDAQWRLVESQIFGDTHKYNPMAQQTQMTPTVLPYLGLDDIEDFAKIVKDIFNAIADTKNDVAWKQTIPKGKEAVALIKTMDTFTDILSESLMLHVKQGNLDHKDASISLFASNIALDVSVVMVSGYPGTTFPGDSFEDLPWDMDIDDYISLPIELFSNLDTEEQHEYSAISNIKYNTLGRYLPNHKDPIKVTHFRNKALENRHKNDNINTAVMVSKIHMPNADEVFKNMTSPILMHLHYAETFNVSNPECVSLQILEDSEWKWDGSGCQVISQSYMATQCQCSHPGIFAVTTDMYDVNWNCCNERIFEVTVAGYVGYILNVTFCVASLILFSYFKCVSDTVNVHRNLALSVIFAETAYIVGVTRRENADVCKGFAILLHYFFTAEFCWLCNEAFNLYVEVANSIHVETQQQRPMLRYYIIGWVFPGVLVGALVGANWDNYFADDVCWVKMEQIWLFVGPVAGVWAITCFVLTFTGKDIVESSYSKDKLANKVVSNHCKGCWVQMTLIMISWVFAFVSIKMIGIILQVLYAFFVILQGSFLFVFMCILNGEMAIALRDRRARLGLGVTGTSFSSKYSVYRRTPTSPSTQRPRPDIPDINTPGSRNSSFSGRDEEGVFQKSTNHFIVTDAPAYTTWLRARRQRYCPV</sequence>